<evidence type="ECO:0000313" key="3">
    <source>
        <dbReference type="Proteomes" id="UP001153618"/>
    </source>
</evidence>
<dbReference type="InterPro" id="IPR036047">
    <property type="entry name" value="F-box-like_dom_sf"/>
</dbReference>
<dbReference type="InterPro" id="IPR011722">
    <property type="entry name" value="Hemimethylated_DNA-bd_dom"/>
</dbReference>
<feature type="domain" description="F-box" evidence="1">
    <location>
        <begin position="2"/>
        <end position="48"/>
    </location>
</feature>
<dbReference type="GO" id="GO:0003677">
    <property type="term" value="F:DNA binding"/>
    <property type="evidence" value="ECO:0007669"/>
    <property type="project" value="InterPro"/>
</dbReference>
<gene>
    <name evidence="2" type="ORF">POLS_LOCUS7201</name>
</gene>
<dbReference type="Pfam" id="PF13369">
    <property type="entry name" value="Transglut_core2"/>
    <property type="match status" value="1"/>
</dbReference>
<name>A0A9W4I1G9_PENOL</name>
<dbReference type="PROSITE" id="PS50181">
    <property type="entry name" value="FBOX"/>
    <property type="match status" value="1"/>
</dbReference>
<dbReference type="InterPro" id="IPR036623">
    <property type="entry name" value="Hemimethylated_DNA-bd_sf"/>
</dbReference>
<sequence>MVQSLIHLPDEILSSILCHSSPQSCSAIEQTHTRFRSVTNEPLLWRRYCLTHYKFWSDYHEIRWKSTCPVHSVDWKALFVSRDQVDHSVTRILDGILGSQTGRIEGFRSVVEFGYDAKDTLLRHASVSSGEDVLARRWACLHGFGIFCPQFVTSCADLVILSPREKALAIASWLEANGLTGIDPGREYHALDHNFLGMALQNSEHNSLPLVSAVIYCFVARGIGLNAQPCGFPFHVHVIVTPQPGWNMDGDPVGAEKQGEPLYVDPFRGARETLASALRSQLAFLGMSPLDQLTILGESSPSAVALRCGRNILNSIRLETQHPETPTTSVDVVSAKYAAIWSVMLLSDDSRPADLRHYLPRLMELFAADFPSDLFLVEKYIVPLFRGMYEHENILESLHVMRTVDEIPRQVRRRSGGNTNIRYAVGQVFCHRRYSYTAIITGWDSECGAGEQWMMRMGVDRLEAGRYQSFYHVLVEDRSVRYVAEENIEPILLKFSELPNSLTAIAGKYFKCWDEKNLMFVSNMRDEYPDD</sequence>
<dbReference type="AlphaFoldDB" id="A0A9W4I1G9"/>
<dbReference type="SUPFAM" id="SSF81383">
    <property type="entry name" value="F-box domain"/>
    <property type="match status" value="1"/>
</dbReference>
<comment type="caution">
    <text evidence="2">The sequence shown here is derived from an EMBL/GenBank/DDBJ whole genome shotgun (WGS) entry which is preliminary data.</text>
</comment>
<evidence type="ECO:0000313" key="2">
    <source>
        <dbReference type="EMBL" id="CAG8189746.1"/>
    </source>
</evidence>
<dbReference type="Pfam" id="PF08755">
    <property type="entry name" value="YccV-like"/>
    <property type="match status" value="1"/>
</dbReference>
<dbReference type="OrthoDB" id="28868at2759"/>
<keyword evidence="3" id="KW-1185">Reference proteome</keyword>
<dbReference type="SMART" id="SM00992">
    <property type="entry name" value="YccV-like"/>
    <property type="match status" value="1"/>
</dbReference>
<dbReference type="Proteomes" id="UP001153618">
    <property type="component" value="Unassembled WGS sequence"/>
</dbReference>
<organism evidence="2 3">
    <name type="scientific">Penicillium olsonii</name>
    <dbReference type="NCBI Taxonomy" id="99116"/>
    <lineage>
        <taxon>Eukaryota</taxon>
        <taxon>Fungi</taxon>
        <taxon>Dikarya</taxon>
        <taxon>Ascomycota</taxon>
        <taxon>Pezizomycotina</taxon>
        <taxon>Eurotiomycetes</taxon>
        <taxon>Eurotiomycetidae</taxon>
        <taxon>Eurotiales</taxon>
        <taxon>Aspergillaceae</taxon>
        <taxon>Penicillium</taxon>
    </lineage>
</organism>
<proteinExistence type="predicted"/>
<reference evidence="2" key="1">
    <citation type="submission" date="2021-07" db="EMBL/GenBank/DDBJ databases">
        <authorList>
            <person name="Branca A.L. A."/>
        </authorList>
    </citation>
    <scope>NUCLEOTIDE SEQUENCE</scope>
</reference>
<dbReference type="PANTHER" id="PTHR31350:SF27">
    <property type="entry name" value="HEMIMETHYLATED DNA-BINDING DOMAIN-CONTAINING PROTEIN"/>
    <property type="match status" value="1"/>
</dbReference>
<dbReference type="Gene3D" id="1.20.1280.50">
    <property type="match status" value="1"/>
</dbReference>
<dbReference type="InterPro" id="IPR032698">
    <property type="entry name" value="SirB1_N"/>
</dbReference>
<dbReference type="InterPro" id="IPR001810">
    <property type="entry name" value="F-box_dom"/>
</dbReference>
<accession>A0A9W4I1G9</accession>
<protein>
    <recommendedName>
        <fullName evidence="1">F-box domain-containing protein</fullName>
    </recommendedName>
</protein>
<dbReference type="EMBL" id="CAJVOS010000042">
    <property type="protein sequence ID" value="CAG8189746.1"/>
    <property type="molecule type" value="Genomic_DNA"/>
</dbReference>
<dbReference type="SUPFAM" id="SSF141255">
    <property type="entry name" value="YccV-like"/>
    <property type="match status" value="1"/>
</dbReference>
<dbReference type="Pfam" id="PF12937">
    <property type="entry name" value="F-box-like"/>
    <property type="match status" value="1"/>
</dbReference>
<evidence type="ECO:0000259" key="1">
    <source>
        <dbReference type="PROSITE" id="PS50181"/>
    </source>
</evidence>
<dbReference type="Gene3D" id="2.30.30.390">
    <property type="entry name" value="Hemimethylated DNA-binding domain"/>
    <property type="match status" value="1"/>
</dbReference>
<dbReference type="PANTHER" id="PTHR31350">
    <property type="entry name" value="SI:DKEY-261L7.2"/>
    <property type="match status" value="1"/>
</dbReference>
<dbReference type="NCBIfam" id="TIGR02097">
    <property type="entry name" value="yccV"/>
    <property type="match status" value="1"/>
</dbReference>